<comment type="caution">
    <text evidence="2">The sequence shown here is derived from an EMBL/GenBank/DDBJ whole genome shotgun (WGS) entry which is preliminary data.</text>
</comment>
<keyword evidence="1" id="KW-1133">Transmembrane helix</keyword>
<keyword evidence="3" id="KW-1185">Reference proteome</keyword>
<dbReference type="Proteomes" id="UP001199919">
    <property type="component" value="Unassembled WGS sequence"/>
</dbReference>
<name>A0ABS8U8I2_9SPHI</name>
<dbReference type="RefSeq" id="WP_232178448.1">
    <property type="nucleotide sequence ID" value="NZ_JAJPWV010000004.1"/>
</dbReference>
<keyword evidence="1" id="KW-0472">Membrane</keyword>
<dbReference type="EMBL" id="JAJPWV010000004">
    <property type="protein sequence ID" value="MCD8741953.1"/>
    <property type="molecule type" value="Genomic_DNA"/>
</dbReference>
<evidence type="ECO:0000256" key="1">
    <source>
        <dbReference type="SAM" id="Phobius"/>
    </source>
</evidence>
<feature type="transmembrane region" description="Helical" evidence="1">
    <location>
        <begin position="55"/>
        <end position="74"/>
    </location>
</feature>
<accession>A0ABS8U8I2</accession>
<sequence>MLGQISFEQALRMRRVAVAVGGLGLLSIYVIKVIFNVPIGWFSGGFNYISLLYSVWEQLTGFAICVAITGVAKYRWDNSSAMLSALSRAAFATYIFHPLVLIILSILFRSVDIDPAVKAVLVAPLGVVFSFALALLLVRIPLVNKVV</sequence>
<evidence type="ECO:0008006" key="4">
    <source>
        <dbReference type="Google" id="ProtNLM"/>
    </source>
</evidence>
<reference evidence="2 3" key="1">
    <citation type="submission" date="2021-12" db="EMBL/GenBank/DDBJ databases">
        <title>Mucilaginibacter roseus genome.</title>
        <authorList>
            <person name="Ferreira J.R."/>
            <person name="Newman J.D."/>
        </authorList>
    </citation>
    <scope>NUCLEOTIDE SEQUENCE [LARGE SCALE GENOMIC DNA]</scope>
    <source>
        <strain evidence="2 3">LMG 28454</strain>
    </source>
</reference>
<evidence type="ECO:0000313" key="2">
    <source>
        <dbReference type="EMBL" id="MCD8741953.1"/>
    </source>
</evidence>
<protein>
    <recommendedName>
        <fullName evidence="4">Acyltransferase 3 domain-containing protein</fullName>
    </recommendedName>
</protein>
<feature type="transmembrane region" description="Helical" evidence="1">
    <location>
        <begin position="120"/>
        <end position="142"/>
    </location>
</feature>
<gene>
    <name evidence="2" type="ORF">LT679_15160</name>
</gene>
<keyword evidence="1" id="KW-0812">Transmembrane</keyword>
<organism evidence="2 3">
    <name type="scientific">Mucilaginibacter roseus</name>
    <dbReference type="NCBI Taxonomy" id="1528868"/>
    <lineage>
        <taxon>Bacteria</taxon>
        <taxon>Pseudomonadati</taxon>
        <taxon>Bacteroidota</taxon>
        <taxon>Sphingobacteriia</taxon>
        <taxon>Sphingobacteriales</taxon>
        <taxon>Sphingobacteriaceae</taxon>
        <taxon>Mucilaginibacter</taxon>
    </lineage>
</organism>
<feature type="transmembrane region" description="Helical" evidence="1">
    <location>
        <begin position="86"/>
        <end position="108"/>
    </location>
</feature>
<feature type="transmembrane region" description="Helical" evidence="1">
    <location>
        <begin position="16"/>
        <end position="35"/>
    </location>
</feature>
<evidence type="ECO:0000313" key="3">
    <source>
        <dbReference type="Proteomes" id="UP001199919"/>
    </source>
</evidence>
<proteinExistence type="predicted"/>